<evidence type="ECO:0000313" key="1">
    <source>
        <dbReference type="EMBL" id="CAI9957282.1"/>
    </source>
</evidence>
<comment type="caution">
    <text evidence="1">The sequence shown here is derived from an EMBL/GenBank/DDBJ whole genome shotgun (WGS) entry which is preliminary data.</text>
</comment>
<evidence type="ECO:0000313" key="2">
    <source>
        <dbReference type="EMBL" id="CAL6012943.1"/>
    </source>
</evidence>
<reference evidence="2 3" key="2">
    <citation type="submission" date="2024-07" db="EMBL/GenBank/DDBJ databases">
        <authorList>
            <person name="Akdeniz Z."/>
        </authorList>
    </citation>
    <scope>NUCLEOTIDE SEQUENCE [LARGE SCALE GENOMIC DNA]</scope>
</reference>
<accession>A0AA86UMK5</accession>
<dbReference type="AlphaFoldDB" id="A0AA86UMK5"/>
<keyword evidence="3" id="KW-1185">Reference proteome</keyword>
<protein>
    <submittedName>
        <fullName evidence="1">EF-hand domain pair</fullName>
    </submittedName>
    <submittedName>
        <fullName evidence="2">EF-hand_domain pair</fullName>
    </submittedName>
</protein>
<evidence type="ECO:0000313" key="3">
    <source>
        <dbReference type="Proteomes" id="UP001642409"/>
    </source>
</evidence>
<organism evidence="1">
    <name type="scientific">Hexamita inflata</name>
    <dbReference type="NCBI Taxonomy" id="28002"/>
    <lineage>
        <taxon>Eukaryota</taxon>
        <taxon>Metamonada</taxon>
        <taxon>Diplomonadida</taxon>
        <taxon>Hexamitidae</taxon>
        <taxon>Hexamitinae</taxon>
        <taxon>Hexamita</taxon>
    </lineage>
</organism>
<proteinExistence type="predicted"/>
<gene>
    <name evidence="2" type="ORF">HINF_LOCUS23549</name>
    <name evidence="1" type="ORF">HINF_LOCUS44927</name>
</gene>
<dbReference type="InterPro" id="IPR011992">
    <property type="entry name" value="EF-hand-dom_pair"/>
</dbReference>
<sequence length="279" mass="32556">MGCGAPPELSQPKNGIKQLSNNSMIDKIKDTKEEQVLEAQILGLNKDDRLDLDNLTKLFSRRLPDEILQKIFKTMCGSDEYILADEFPILKKIIVAEQYKVSRPTRLSYQEVRLRIDQNISDQQILNRFNLLKSQFIDEKQLQKLISQLNADKEQGDENQKQQDTISLNLNYQQFLEQLNQSNIDINEDFAQTLFKIHDPQNLNTITKDQFKQIKQMLMTSYQILKPEENKLSFSQIRAKVPEKIPDEKIWDVIRLVDESGDEQFTKSQFDNIIEMLGC</sequence>
<dbReference type="SUPFAM" id="SSF47473">
    <property type="entry name" value="EF-hand"/>
    <property type="match status" value="1"/>
</dbReference>
<dbReference type="Proteomes" id="UP001642409">
    <property type="component" value="Unassembled WGS sequence"/>
</dbReference>
<dbReference type="EMBL" id="CAXDID020000067">
    <property type="protein sequence ID" value="CAL6012943.1"/>
    <property type="molecule type" value="Genomic_DNA"/>
</dbReference>
<name>A0AA86UMK5_9EUKA</name>
<reference evidence="1" key="1">
    <citation type="submission" date="2023-06" db="EMBL/GenBank/DDBJ databases">
        <authorList>
            <person name="Kurt Z."/>
        </authorList>
    </citation>
    <scope>NUCLEOTIDE SEQUENCE</scope>
</reference>
<dbReference type="Gene3D" id="1.10.238.10">
    <property type="entry name" value="EF-hand"/>
    <property type="match status" value="1"/>
</dbReference>
<dbReference type="EMBL" id="CATOUU010000884">
    <property type="protein sequence ID" value="CAI9957282.1"/>
    <property type="molecule type" value="Genomic_DNA"/>
</dbReference>